<evidence type="ECO:0000313" key="13">
    <source>
        <dbReference type="Proteomes" id="UP000307440"/>
    </source>
</evidence>
<feature type="compositionally biased region" description="Polar residues" evidence="11">
    <location>
        <begin position="202"/>
        <end position="214"/>
    </location>
</feature>
<protein>
    <recommendedName>
        <fullName evidence="10">Potassium transport protein</fullName>
    </recommendedName>
</protein>
<dbReference type="InterPro" id="IPR015958">
    <property type="entry name" value="Trk1_fungi"/>
</dbReference>
<reference evidence="12 13" key="1">
    <citation type="journal article" date="2019" name="Nat. Ecol. Evol.">
        <title>Megaphylogeny resolves global patterns of mushroom evolution.</title>
        <authorList>
            <person name="Varga T."/>
            <person name="Krizsan K."/>
            <person name="Foldi C."/>
            <person name="Dima B."/>
            <person name="Sanchez-Garcia M."/>
            <person name="Sanchez-Ramirez S."/>
            <person name="Szollosi G.J."/>
            <person name="Szarkandi J.G."/>
            <person name="Papp V."/>
            <person name="Albert L."/>
            <person name="Andreopoulos W."/>
            <person name="Angelini C."/>
            <person name="Antonin V."/>
            <person name="Barry K.W."/>
            <person name="Bougher N.L."/>
            <person name="Buchanan P."/>
            <person name="Buyck B."/>
            <person name="Bense V."/>
            <person name="Catcheside P."/>
            <person name="Chovatia M."/>
            <person name="Cooper J."/>
            <person name="Damon W."/>
            <person name="Desjardin D."/>
            <person name="Finy P."/>
            <person name="Geml J."/>
            <person name="Haridas S."/>
            <person name="Hughes K."/>
            <person name="Justo A."/>
            <person name="Karasinski D."/>
            <person name="Kautmanova I."/>
            <person name="Kiss B."/>
            <person name="Kocsube S."/>
            <person name="Kotiranta H."/>
            <person name="LaButti K.M."/>
            <person name="Lechner B.E."/>
            <person name="Liimatainen K."/>
            <person name="Lipzen A."/>
            <person name="Lukacs Z."/>
            <person name="Mihaltcheva S."/>
            <person name="Morgado L.N."/>
            <person name="Niskanen T."/>
            <person name="Noordeloos M.E."/>
            <person name="Ohm R.A."/>
            <person name="Ortiz-Santana B."/>
            <person name="Ovrebo C."/>
            <person name="Racz N."/>
            <person name="Riley R."/>
            <person name="Savchenko A."/>
            <person name="Shiryaev A."/>
            <person name="Soop K."/>
            <person name="Spirin V."/>
            <person name="Szebenyi C."/>
            <person name="Tomsovsky M."/>
            <person name="Tulloss R.E."/>
            <person name="Uehling J."/>
            <person name="Grigoriev I.V."/>
            <person name="Vagvolgyi C."/>
            <person name="Papp T."/>
            <person name="Martin F.M."/>
            <person name="Miettinen O."/>
            <person name="Hibbett D.S."/>
            <person name="Nagy L.G."/>
        </authorList>
    </citation>
    <scope>NUCLEOTIDE SEQUENCE [LARGE SCALE GENOMIC DNA]</scope>
    <source>
        <strain evidence="12 13">CBS 121175</strain>
    </source>
</reference>
<keyword evidence="9 10" id="KW-0472">Membrane</keyword>
<feature type="region of interest" description="Disordered" evidence="11">
    <location>
        <begin position="302"/>
        <end position="323"/>
    </location>
</feature>
<dbReference type="Proteomes" id="UP000307440">
    <property type="component" value="Unassembled WGS sequence"/>
</dbReference>
<dbReference type="NCBIfam" id="TIGR00934">
    <property type="entry name" value="2a38euk"/>
    <property type="match status" value="1"/>
</dbReference>
<dbReference type="GO" id="GO:1990573">
    <property type="term" value="P:potassium ion import across plasma membrane"/>
    <property type="evidence" value="ECO:0007669"/>
    <property type="project" value="TreeGrafter"/>
</dbReference>
<evidence type="ECO:0000313" key="12">
    <source>
        <dbReference type="EMBL" id="TFK23169.1"/>
    </source>
</evidence>
<feature type="transmembrane region" description="Helical" evidence="10">
    <location>
        <begin position="417"/>
        <end position="437"/>
    </location>
</feature>
<evidence type="ECO:0000256" key="11">
    <source>
        <dbReference type="SAM" id="MobiDB-lite"/>
    </source>
</evidence>
<dbReference type="InterPro" id="IPR051143">
    <property type="entry name" value="TrkH_K-transport"/>
</dbReference>
<organism evidence="12 13">
    <name type="scientific">Coprinopsis marcescibilis</name>
    <name type="common">Agaric fungus</name>
    <name type="synonym">Psathyrella marcescibilis</name>
    <dbReference type="NCBI Taxonomy" id="230819"/>
    <lineage>
        <taxon>Eukaryota</taxon>
        <taxon>Fungi</taxon>
        <taxon>Dikarya</taxon>
        <taxon>Basidiomycota</taxon>
        <taxon>Agaricomycotina</taxon>
        <taxon>Agaricomycetes</taxon>
        <taxon>Agaricomycetidae</taxon>
        <taxon>Agaricales</taxon>
        <taxon>Agaricineae</taxon>
        <taxon>Psathyrellaceae</taxon>
        <taxon>Coprinopsis</taxon>
    </lineage>
</organism>
<dbReference type="GO" id="GO:0140107">
    <property type="term" value="F:high-affinity potassium ion transmembrane transporter activity"/>
    <property type="evidence" value="ECO:0007669"/>
    <property type="project" value="TreeGrafter"/>
</dbReference>
<keyword evidence="13" id="KW-1185">Reference proteome</keyword>
<dbReference type="PANTHER" id="PTHR31064:SF30">
    <property type="entry name" value="HIGH-AFFINITY POTASSIUM TRANSPORT PROTEIN-RELATED"/>
    <property type="match status" value="1"/>
</dbReference>
<comment type="subcellular location">
    <subcellularLocation>
        <location evidence="1">Membrane</location>
        <topology evidence="1">Multi-pass membrane protein</topology>
    </subcellularLocation>
</comment>
<comment type="similarity">
    <text evidence="2 10">Belongs to the TrkH potassium transport family.</text>
</comment>
<evidence type="ECO:0000256" key="6">
    <source>
        <dbReference type="ARBA" id="ARBA00022958"/>
    </source>
</evidence>
<dbReference type="AlphaFoldDB" id="A0A5C3KRD2"/>
<feature type="compositionally biased region" description="Polar residues" evidence="11">
    <location>
        <begin position="181"/>
        <end position="190"/>
    </location>
</feature>
<evidence type="ECO:0000256" key="2">
    <source>
        <dbReference type="ARBA" id="ARBA00009137"/>
    </source>
</evidence>
<dbReference type="EMBL" id="ML210224">
    <property type="protein sequence ID" value="TFK23169.1"/>
    <property type="molecule type" value="Genomic_DNA"/>
</dbReference>
<dbReference type="InterPro" id="IPR003445">
    <property type="entry name" value="Cat_transpt"/>
</dbReference>
<keyword evidence="7 10" id="KW-1133">Transmembrane helix</keyword>
<keyword evidence="3 10" id="KW-0813">Transport</keyword>
<evidence type="ECO:0000256" key="1">
    <source>
        <dbReference type="ARBA" id="ARBA00004141"/>
    </source>
</evidence>
<feature type="transmembrane region" description="Helical" evidence="10">
    <location>
        <begin position="550"/>
        <end position="573"/>
    </location>
</feature>
<feature type="transmembrane region" description="Helical" evidence="10">
    <location>
        <begin position="85"/>
        <end position="106"/>
    </location>
</feature>
<keyword evidence="8 10" id="KW-0406">Ion transport</keyword>
<proteinExistence type="inferred from homology"/>
<dbReference type="GO" id="GO:0030007">
    <property type="term" value="P:intracellular potassium ion homeostasis"/>
    <property type="evidence" value="ECO:0007669"/>
    <property type="project" value="UniProtKB-UniRule"/>
</dbReference>
<feature type="compositionally biased region" description="Low complexity" evidence="11">
    <location>
        <begin position="789"/>
        <end position="802"/>
    </location>
</feature>
<feature type="transmembrane region" description="Helical" evidence="10">
    <location>
        <begin position="708"/>
        <end position="731"/>
    </location>
</feature>
<dbReference type="OrthoDB" id="9999863at2759"/>
<feature type="transmembrane region" description="Helical" evidence="10">
    <location>
        <begin position="26"/>
        <end position="46"/>
    </location>
</feature>
<evidence type="ECO:0000256" key="7">
    <source>
        <dbReference type="ARBA" id="ARBA00022989"/>
    </source>
</evidence>
<evidence type="ECO:0000256" key="8">
    <source>
        <dbReference type="ARBA" id="ARBA00023065"/>
    </source>
</evidence>
<accession>A0A5C3KRD2</accession>
<evidence type="ECO:0000256" key="3">
    <source>
        <dbReference type="ARBA" id="ARBA00022448"/>
    </source>
</evidence>
<dbReference type="Pfam" id="PF02386">
    <property type="entry name" value="TrkH"/>
    <property type="match status" value="1"/>
</dbReference>
<feature type="transmembrane region" description="Helical" evidence="10">
    <location>
        <begin position="594"/>
        <end position="623"/>
    </location>
</feature>
<evidence type="ECO:0000256" key="4">
    <source>
        <dbReference type="ARBA" id="ARBA00022538"/>
    </source>
</evidence>
<dbReference type="PIRSF" id="PIRSF002450">
    <property type="entry name" value="K+_transpter_TRK"/>
    <property type="match status" value="1"/>
</dbReference>
<feature type="region of interest" description="Disordered" evidence="11">
    <location>
        <begin position="778"/>
        <end position="802"/>
    </location>
</feature>
<name>A0A5C3KRD2_COPMA</name>
<gene>
    <name evidence="12" type="ORF">FA15DRAFT_670778</name>
</gene>
<feature type="transmembrane region" description="Helical" evidence="10">
    <location>
        <begin position="679"/>
        <end position="696"/>
    </location>
</feature>
<dbReference type="InterPro" id="IPR004773">
    <property type="entry name" value="K/Na_transp_Trk1/HKT1"/>
</dbReference>
<keyword evidence="4 10" id="KW-0633">Potassium transport</keyword>
<feature type="region of interest" description="Disordered" evidence="11">
    <location>
        <begin position="181"/>
        <end position="229"/>
    </location>
</feature>
<dbReference type="STRING" id="230819.A0A5C3KRD2"/>
<feature type="transmembrane region" description="Helical" evidence="10">
    <location>
        <begin position="488"/>
        <end position="508"/>
    </location>
</feature>
<evidence type="ECO:0000256" key="10">
    <source>
        <dbReference type="PIRNR" id="PIRNR002450"/>
    </source>
</evidence>
<feature type="compositionally biased region" description="Polar residues" evidence="11">
    <location>
        <begin position="302"/>
        <end position="317"/>
    </location>
</feature>
<feature type="compositionally biased region" description="Basic and acidic residues" evidence="11">
    <location>
        <begin position="219"/>
        <end position="229"/>
    </location>
</feature>
<keyword evidence="6 10" id="KW-0630">Potassium</keyword>
<sequence>MMPEGEHTTNDRRGIWNRLSKHLNFYRIHILFFTFTPLFFSIIFYLSNGEVKISYIDSLFNCVSAMAVCGLASVDLSSLTPWQQVILFIQMCIGSPIVVSWFVVFIRKRYIQKRSTHVAEYLRQKKLAEEAKGSTFLRFLRSIGITSPNGSLSSNSDAGDNLAKQVDVSMIRRLEVDPQIINPSGHITNESRVRVTPPSAEGTPSHTPALSRQVSSNSSREHDSSEKAGELFNLASTNGVGLPRTTTIEFADLPRPNARHRIPHVGDEIQEEFEDSTDRVSHNNFPRVPTHVSFQHTPTVYSTRTGYTHNSQATTTRSHGRKHQGFGGFPMPFGLIQSLLERMFPSLKRRLHRTLTIPATTSLVSTPTNQVGAKYASYVKGPIRVRRNSNFQDGSPIVLQDLACIEYEAVSLLLKIIFVYHFAVQVVAFVAITPYISTDEWRYAFEVPQLVKPVNSVWFSAFQVVSAYTNTGTSLVDQSMLPFQSAYLMVLFMVFLVFAGNTCFPIFLRLSIWVMSKVARKDSPKRRILDFLLDHPRRCYLYLFPSHQTWFLLTVVFALTVVDWTFFLVLDIGNEVIQSIPVNIRVMDGLMQAVAVRAAGFAIVPLAALAPAVKVLYTIMMYISVYPIAMSVRSTNVYEETSLGIFPEDDEDQEETFDNQGSRMTVWSRYLAMHVRQQLAFDMWWMGLALFLVCIIERSKIDDPLTISSINIFTILFELVSAYGTVGLSLGLATANYSLSGAFSPLSKLIVCLVMIRGRHRGLPVAIDRAVLVPKEYKTNPDSDSASQHTTYTTHTTPGAEP</sequence>
<dbReference type="PANTHER" id="PTHR31064">
    <property type="entry name" value="POTASSIUM TRANSPORT PROTEIN DDB_G0292412-RELATED"/>
    <property type="match status" value="1"/>
</dbReference>
<dbReference type="GO" id="GO:0005886">
    <property type="term" value="C:plasma membrane"/>
    <property type="evidence" value="ECO:0007669"/>
    <property type="project" value="InterPro"/>
</dbReference>
<evidence type="ECO:0000256" key="5">
    <source>
        <dbReference type="ARBA" id="ARBA00022692"/>
    </source>
</evidence>
<keyword evidence="5 10" id="KW-0812">Transmembrane</keyword>
<evidence type="ECO:0000256" key="9">
    <source>
        <dbReference type="ARBA" id="ARBA00023136"/>
    </source>
</evidence>